<proteinExistence type="predicted"/>
<dbReference type="InterPro" id="IPR036162">
    <property type="entry name" value="Resolvase-like_N_sf"/>
</dbReference>
<dbReference type="PANTHER" id="PTHR36172">
    <property type="match status" value="1"/>
</dbReference>
<dbReference type="Gene3D" id="3.40.50.1390">
    <property type="entry name" value="Resolvase, N-terminal catalytic domain"/>
    <property type="match status" value="1"/>
</dbReference>
<dbReference type="InterPro" id="IPR051491">
    <property type="entry name" value="Recombinase/Transposase-rel"/>
</dbReference>
<dbReference type="InterPro" id="IPR006119">
    <property type="entry name" value="Resolv_N"/>
</dbReference>
<sequence length="190" mass="21326">MRRKLPITRWAKQNGVSRMTAWRMATSGTLPGAVLSPAGRWLVEVDEPEPVRQTVAYARVSSHDHKADLDRQIARIAEWAAASNIKIDRYVREIGSGLNDKRRDLAALLADTSVERIVVEHRDRLARFGVAQLEQALKATKRSILVVNPGEVEDDLVQDMVDLMACFSARLYGRRSARNRAKRALDALKA</sequence>
<dbReference type="SUPFAM" id="SSF53041">
    <property type="entry name" value="Resolvase-like"/>
    <property type="match status" value="1"/>
</dbReference>
<dbReference type="InterPro" id="IPR041718">
    <property type="entry name" value="IS607_transposase-like"/>
</dbReference>
<keyword evidence="3" id="KW-1185">Reference proteome</keyword>
<dbReference type="SMART" id="SM00857">
    <property type="entry name" value="Resolvase"/>
    <property type="match status" value="1"/>
</dbReference>
<evidence type="ECO:0000313" key="3">
    <source>
        <dbReference type="Proteomes" id="UP001243009"/>
    </source>
</evidence>
<dbReference type="Proteomes" id="UP001243009">
    <property type="component" value="Unassembled WGS sequence"/>
</dbReference>
<evidence type="ECO:0000313" key="2">
    <source>
        <dbReference type="EMBL" id="MDO9713970.1"/>
    </source>
</evidence>
<dbReference type="InterPro" id="IPR048046">
    <property type="entry name" value="Transpos_IS607"/>
</dbReference>
<organism evidence="2 3">
    <name type="scientific">Paracraurococcus lichenis</name>
    <dbReference type="NCBI Taxonomy" id="3064888"/>
    <lineage>
        <taxon>Bacteria</taxon>
        <taxon>Pseudomonadati</taxon>
        <taxon>Pseudomonadota</taxon>
        <taxon>Alphaproteobacteria</taxon>
        <taxon>Acetobacterales</taxon>
        <taxon>Roseomonadaceae</taxon>
        <taxon>Paracraurococcus</taxon>
    </lineage>
</organism>
<reference evidence="2 3" key="1">
    <citation type="submission" date="2023-08" db="EMBL/GenBank/DDBJ databases">
        <title>The draft genome sequence of Paracraurococcus sp. LOR1-02.</title>
        <authorList>
            <person name="Kingkaew E."/>
            <person name="Tanasupawat S."/>
        </authorList>
    </citation>
    <scope>NUCLEOTIDE SEQUENCE [LARGE SCALE GENOMIC DNA]</scope>
    <source>
        <strain evidence="2 3">LOR1-02</strain>
    </source>
</reference>
<dbReference type="NCBIfam" id="NF033518">
    <property type="entry name" value="transpos_IS607"/>
    <property type="match status" value="1"/>
</dbReference>
<accession>A0ABT9EDJ8</accession>
<dbReference type="PANTHER" id="PTHR36172:SF1">
    <property type="entry name" value="RESOLVASE-RELATED"/>
    <property type="match status" value="1"/>
</dbReference>
<dbReference type="CDD" id="cd03769">
    <property type="entry name" value="SR_IS607_transposase_like"/>
    <property type="match status" value="1"/>
</dbReference>
<dbReference type="Gene3D" id="1.10.287.2170">
    <property type="match status" value="1"/>
</dbReference>
<evidence type="ECO:0000259" key="1">
    <source>
        <dbReference type="PROSITE" id="PS51736"/>
    </source>
</evidence>
<comment type="caution">
    <text evidence="2">The sequence shown here is derived from an EMBL/GenBank/DDBJ whole genome shotgun (WGS) entry which is preliminary data.</text>
</comment>
<protein>
    <submittedName>
        <fullName evidence="2">IS607 family transposase</fullName>
    </submittedName>
</protein>
<dbReference type="PROSITE" id="PS51736">
    <property type="entry name" value="RECOMBINASES_3"/>
    <property type="match status" value="1"/>
</dbReference>
<dbReference type="Pfam" id="PF00239">
    <property type="entry name" value="Resolvase"/>
    <property type="match status" value="1"/>
</dbReference>
<gene>
    <name evidence="2" type="ORF">Q7A36_37045</name>
</gene>
<dbReference type="RefSeq" id="WP_305108816.1">
    <property type="nucleotide sequence ID" value="NZ_JAUTWS010000143.1"/>
</dbReference>
<feature type="domain" description="Resolvase/invertase-type recombinase catalytic" evidence="1">
    <location>
        <begin position="53"/>
        <end position="190"/>
    </location>
</feature>
<name>A0ABT9EDJ8_9PROT</name>
<dbReference type="EMBL" id="JAUTWS010000143">
    <property type="protein sequence ID" value="MDO9713970.1"/>
    <property type="molecule type" value="Genomic_DNA"/>
</dbReference>